<gene>
    <name evidence="2" type="ORF">Acr_23g0005990</name>
</gene>
<keyword evidence="3" id="KW-1185">Reference proteome</keyword>
<protein>
    <submittedName>
        <fullName evidence="2">Uncharacterized protein</fullName>
    </submittedName>
</protein>
<dbReference type="PANTHER" id="PTHR35735">
    <property type="entry name" value="PROTEIN NIM1-INTERACTING 2"/>
    <property type="match status" value="1"/>
</dbReference>
<sequence length="116" mass="12896">MEGEKKRKRAADGGVRRREKETEKKAEAEGPSEEEVEEFFAILRRMRVAVKYFEKSNGNGDRSKLTGKWCRARTELEAEALVGVDGAKAEEESVSGVRKIGVLDLNAVPDAENNSI</sequence>
<comment type="caution">
    <text evidence="2">The sequence shown here is derived from an EMBL/GenBank/DDBJ whole genome shotgun (WGS) entry which is preliminary data.</text>
</comment>
<evidence type="ECO:0000256" key="1">
    <source>
        <dbReference type="SAM" id="MobiDB-lite"/>
    </source>
</evidence>
<dbReference type="PANTHER" id="PTHR35735:SF5">
    <property type="entry name" value="PROTEIN NIM1-INTERACTING 2"/>
    <property type="match status" value="1"/>
</dbReference>
<reference evidence="2 3" key="1">
    <citation type="submission" date="2019-07" db="EMBL/GenBank/DDBJ databases">
        <title>De Novo Assembly of kiwifruit Actinidia rufa.</title>
        <authorList>
            <person name="Sugita-Konishi S."/>
            <person name="Sato K."/>
            <person name="Mori E."/>
            <person name="Abe Y."/>
            <person name="Kisaki G."/>
            <person name="Hamano K."/>
            <person name="Suezawa K."/>
            <person name="Otani M."/>
            <person name="Fukuda T."/>
            <person name="Manabe T."/>
            <person name="Gomi K."/>
            <person name="Tabuchi M."/>
            <person name="Akimitsu K."/>
            <person name="Kataoka I."/>
        </authorList>
    </citation>
    <scope>NUCLEOTIDE SEQUENCE [LARGE SCALE GENOMIC DNA]</scope>
    <source>
        <strain evidence="3">cv. Fuchu</strain>
    </source>
</reference>
<name>A0A7J0GND6_9ERIC</name>
<dbReference type="AlphaFoldDB" id="A0A7J0GND6"/>
<dbReference type="OrthoDB" id="1098796at2759"/>
<accession>A0A7J0GND6</accession>
<evidence type="ECO:0000313" key="2">
    <source>
        <dbReference type="EMBL" id="GFZ12214.1"/>
    </source>
</evidence>
<dbReference type="EMBL" id="BJWL01000023">
    <property type="protein sequence ID" value="GFZ12214.1"/>
    <property type="molecule type" value="Genomic_DNA"/>
</dbReference>
<dbReference type="InterPro" id="IPR034577">
    <property type="entry name" value="NIMIN-2"/>
</dbReference>
<dbReference type="Proteomes" id="UP000585474">
    <property type="component" value="Unassembled WGS sequence"/>
</dbReference>
<feature type="region of interest" description="Disordered" evidence="1">
    <location>
        <begin position="1"/>
        <end position="34"/>
    </location>
</feature>
<organism evidence="2 3">
    <name type="scientific">Actinidia rufa</name>
    <dbReference type="NCBI Taxonomy" id="165716"/>
    <lineage>
        <taxon>Eukaryota</taxon>
        <taxon>Viridiplantae</taxon>
        <taxon>Streptophyta</taxon>
        <taxon>Embryophyta</taxon>
        <taxon>Tracheophyta</taxon>
        <taxon>Spermatophyta</taxon>
        <taxon>Magnoliopsida</taxon>
        <taxon>eudicotyledons</taxon>
        <taxon>Gunneridae</taxon>
        <taxon>Pentapetalae</taxon>
        <taxon>asterids</taxon>
        <taxon>Ericales</taxon>
        <taxon>Actinidiaceae</taxon>
        <taxon>Actinidia</taxon>
    </lineage>
</organism>
<proteinExistence type="predicted"/>
<evidence type="ECO:0000313" key="3">
    <source>
        <dbReference type="Proteomes" id="UP000585474"/>
    </source>
</evidence>
<feature type="compositionally biased region" description="Basic and acidic residues" evidence="1">
    <location>
        <begin position="10"/>
        <end position="28"/>
    </location>
</feature>
<dbReference type="GO" id="GO:0010112">
    <property type="term" value="P:regulation of systemic acquired resistance"/>
    <property type="evidence" value="ECO:0007669"/>
    <property type="project" value="InterPro"/>
</dbReference>